<dbReference type="InterPro" id="IPR048962">
    <property type="entry name" value="ARIH1-like_UBL"/>
</dbReference>
<dbReference type="Pfam" id="PF21235">
    <property type="entry name" value="UBA_ARI1"/>
    <property type="match status" value="1"/>
</dbReference>
<protein>
    <recommendedName>
        <fullName evidence="4">RBR-type E3 ubiquitin transferase</fullName>
        <ecNumber evidence="4">2.3.2.31</ecNumber>
    </recommendedName>
</protein>
<keyword evidence="5" id="KW-0808">Transferase</keyword>
<dbReference type="SMART" id="SM00647">
    <property type="entry name" value="IBR"/>
    <property type="match status" value="2"/>
</dbReference>
<dbReference type="AlphaFoldDB" id="A0ABD2QCM4"/>
<dbReference type="SUPFAM" id="SSF57850">
    <property type="entry name" value="RING/U-box"/>
    <property type="match status" value="3"/>
</dbReference>
<evidence type="ECO:0000256" key="4">
    <source>
        <dbReference type="ARBA" id="ARBA00012251"/>
    </source>
</evidence>
<comment type="similarity">
    <text evidence="3">Belongs to the RBR family. Ariadne subfamily.</text>
</comment>
<evidence type="ECO:0000313" key="13">
    <source>
        <dbReference type="Proteomes" id="UP001626550"/>
    </source>
</evidence>
<evidence type="ECO:0000256" key="7">
    <source>
        <dbReference type="ARBA" id="ARBA00022737"/>
    </source>
</evidence>
<dbReference type="EC" id="2.3.2.31" evidence="4"/>
<feature type="domain" description="RING-type" evidence="11">
    <location>
        <begin position="126"/>
        <end position="344"/>
    </location>
</feature>
<evidence type="ECO:0000256" key="8">
    <source>
        <dbReference type="ARBA" id="ARBA00022771"/>
    </source>
</evidence>
<dbReference type="InterPro" id="IPR044066">
    <property type="entry name" value="TRIAD_supradom"/>
</dbReference>
<evidence type="ECO:0000259" key="11">
    <source>
        <dbReference type="PROSITE" id="PS51873"/>
    </source>
</evidence>
<keyword evidence="9" id="KW-0833">Ubl conjugation pathway</keyword>
<sequence>MDGSSSSDFSDDQLSVGSDAGISLNETKLSETNPLPSYEILDSYELISLMNKTIADVAKIINLPNTLLRLLLTHYHWDKDAFTEAYFEIGLQRIFKLAKVNRENFSLTNNASALSHMSCLASECFLRHYNRAFLVTDATSSQLKTQLVGLGCTHYFCENCWSIYLKHKILDENHVDRIPCLAINCDFIVDDSVVIEFVASDVRLRLRFQKLITNSFVCSNKSLIWCPGKDCTKAAKLHSFETQLITCTSCSERFCSSCGNPWHDPAPCRQFKLWLQRISQDSGTSNWIVAHTKECPKCKVVIEKAGGCNHMICFNQHCKYEFCWVCLDKWEPHSTDWYNCNRYEQAKQERQSDSRAELLRYLFYLRRYMNHAQSLKFESRLYIMMQERVCELLNEGSSYLDLKFLNEIVDKLCRCRRTLMYTYVFAYYVTTTNESEIFESNQRDLEMATESLSGLLERDLNTTPIESLKLSLLDKASYCDKRRQVLLEHVHEGSDHCRWDYREN</sequence>
<dbReference type="GO" id="GO:0061630">
    <property type="term" value="F:ubiquitin protein ligase activity"/>
    <property type="evidence" value="ECO:0007669"/>
    <property type="project" value="UniProtKB-EC"/>
</dbReference>
<dbReference type="PROSITE" id="PS51873">
    <property type="entry name" value="TRIAD"/>
    <property type="match status" value="1"/>
</dbReference>
<dbReference type="InterPro" id="IPR045840">
    <property type="entry name" value="Ariadne"/>
</dbReference>
<accession>A0ABD2QCM4</accession>
<organism evidence="12 13">
    <name type="scientific">Cichlidogyrus casuarinus</name>
    <dbReference type="NCBI Taxonomy" id="1844966"/>
    <lineage>
        <taxon>Eukaryota</taxon>
        <taxon>Metazoa</taxon>
        <taxon>Spiralia</taxon>
        <taxon>Lophotrochozoa</taxon>
        <taxon>Platyhelminthes</taxon>
        <taxon>Monogenea</taxon>
        <taxon>Monopisthocotylea</taxon>
        <taxon>Dactylogyridea</taxon>
        <taxon>Ancyrocephalidae</taxon>
        <taxon>Cichlidogyrus</taxon>
    </lineage>
</organism>
<dbReference type="CDD" id="cd20356">
    <property type="entry name" value="Rcat_RBR_HHARI-like"/>
    <property type="match status" value="1"/>
</dbReference>
<dbReference type="FunFam" id="1.20.120.1750:FF:000002">
    <property type="entry name" value="RBR-type E3 ubiquitin transferase"/>
    <property type="match status" value="1"/>
</dbReference>
<evidence type="ECO:0000256" key="9">
    <source>
        <dbReference type="ARBA" id="ARBA00022786"/>
    </source>
</evidence>
<dbReference type="Pfam" id="PF01485">
    <property type="entry name" value="IBR"/>
    <property type="match status" value="1"/>
</dbReference>
<name>A0ABD2QCM4_9PLAT</name>
<dbReference type="Proteomes" id="UP001626550">
    <property type="component" value="Unassembled WGS sequence"/>
</dbReference>
<evidence type="ECO:0000256" key="1">
    <source>
        <dbReference type="ARBA" id="ARBA00001798"/>
    </source>
</evidence>
<reference evidence="12 13" key="1">
    <citation type="submission" date="2024-11" db="EMBL/GenBank/DDBJ databases">
        <title>Adaptive evolution of stress response genes in parasites aligns with host niche diversity.</title>
        <authorList>
            <person name="Hahn C."/>
            <person name="Resl P."/>
        </authorList>
    </citation>
    <scope>NUCLEOTIDE SEQUENCE [LARGE SCALE GENOMIC DNA]</scope>
    <source>
        <strain evidence="12">EGGRZ-B1_66</strain>
        <tissue evidence="12">Body</tissue>
    </source>
</reference>
<dbReference type="Gene3D" id="3.30.40.10">
    <property type="entry name" value="Zinc/RING finger domain, C3HC4 (zinc finger)"/>
    <property type="match status" value="1"/>
</dbReference>
<dbReference type="PANTHER" id="PTHR11685">
    <property type="entry name" value="RBR FAMILY RING FINGER AND IBR DOMAIN-CONTAINING"/>
    <property type="match status" value="1"/>
</dbReference>
<evidence type="ECO:0000256" key="10">
    <source>
        <dbReference type="ARBA" id="ARBA00022833"/>
    </source>
</evidence>
<gene>
    <name evidence="12" type="ORF">Ciccas_004344</name>
</gene>
<dbReference type="InterPro" id="IPR031127">
    <property type="entry name" value="E3_UB_ligase_RBR"/>
</dbReference>
<evidence type="ECO:0000256" key="2">
    <source>
        <dbReference type="ARBA" id="ARBA00004906"/>
    </source>
</evidence>
<keyword evidence="13" id="KW-1185">Reference proteome</keyword>
<comment type="caution">
    <text evidence="12">The sequence shown here is derived from an EMBL/GenBank/DDBJ whole genome shotgun (WGS) entry which is preliminary data.</text>
</comment>
<comment type="catalytic activity">
    <reaction evidence="1">
        <text>[E2 ubiquitin-conjugating enzyme]-S-ubiquitinyl-L-cysteine + [acceptor protein]-L-lysine = [E2 ubiquitin-conjugating enzyme]-L-cysteine + [acceptor protein]-N(6)-ubiquitinyl-L-lysine.</text>
        <dbReference type="EC" id="2.3.2.31"/>
    </reaction>
</comment>
<keyword evidence="7" id="KW-0677">Repeat</keyword>
<dbReference type="InterPro" id="IPR002867">
    <property type="entry name" value="IBR_dom"/>
</dbReference>
<dbReference type="Gene3D" id="1.20.120.1750">
    <property type="match status" value="1"/>
</dbReference>
<dbReference type="Pfam" id="PF19422">
    <property type="entry name" value="Ariadne"/>
    <property type="match status" value="1"/>
</dbReference>
<evidence type="ECO:0000256" key="3">
    <source>
        <dbReference type="ARBA" id="ARBA00005884"/>
    </source>
</evidence>
<dbReference type="InterPro" id="IPR054694">
    <property type="entry name" value="Parkin-like_IBR"/>
</dbReference>
<comment type="pathway">
    <text evidence="2">Protein modification; protein ubiquitination.</text>
</comment>
<proteinExistence type="inferred from homology"/>
<evidence type="ECO:0000313" key="12">
    <source>
        <dbReference type="EMBL" id="KAL3317007.1"/>
    </source>
</evidence>
<keyword evidence="10" id="KW-0862">Zinc</keyword>
<dbReference type="InterPro" id="IPR013083">
    <property type="entry name" value="Znf_RING/FYVE/PHD"/>
</dbReference>
<keyword evidence="8" id="KW-0863">Zinc-finger</keyword>
<dbReference type="Pfam" id="PF22605">
    <property type="entry name" value="IBR_2"/>
    <property type="match status" value="1"/>
</dbReference>
<dbReference type="EMBL" id="JBJKFK010000448">
    <property type="protein sequence ID" value="KAL3317007.1"/>
    <property type="molecule type" value="Genomic_DNA"/>
</dbReference>
<evidence type="ECO:0000256" key="6">
    <source>
        <dbReference type="ARBA" id="ARBA00022723"/>
    </source>
</evidence>
<evidence type="ECO:0000256" key="5">
    <source>
        <dbReference type="ARBA" id="ARBA00022679"/>
    </source>
</evidence>
<dbReference type="GO" id="GO:0008270">
    <property type="term" value="F:zinc ion binding"/>
    <property type="evidence" value="ECO:0007669"/>
    <property type="project" value="UniProtKB-KW"/>
</dbReference>
<keyword evidence="6" id="KW-0479">Metal-binding</keyword>